<accession>A0A3Q7I7V3</accession>
<dbReference type="Proteomes" id="UP000004994">
    <property type="component" value="Chromosome 9"/>
</dbReference>
<keyword evidence="3" id="KW-1185">Reference proteome</keyword>
<dbReference type="EnsemblPlants" id="Solyc09g082850.1.1">
    <property type="protein sequence ID" value="Solyc09g082850.1.1.1"/>
    <property type="gene ID" value="Solyc09g082850.1"/>
</dbReference>
<feature type="chain" id="PRO_5018774172" description="Transmembrane protein" evidence="1">
    <location>
        <begin position="26"/>
        <end position="49"/>
    </location>
</feature>
<keyword evidence="1" id="KW-0732">Signal</keyword>
<reference evidence="2" key="1">
    <citation type="journal article" date="2012" name="Nature">
        <title>The tomato genome sequence provides insights into fleshy fruit evolution.</title>
        <authorList>
            <consortium name="Tomato Genome Consortium"/>
        </authorList>
    </citation>
    <scope>NUCLEOTIDE SEQUENCE [LARGE SCALE GENOMIC DNA]</scope>
    <source>
        <strain evidence="2">cv. Heinz 1706</strain>
    </source>
</reference>
<reference evidence="2" key="2">
    <citation type="submission" date="2019-01" db="UniProtKB">
        <authorList>
            <consortium name="EnsemblPlants"/>
        </authorList>
    </citation>
    <scope>IDENTIFICATION</scope>
    <source>
        <strain evidence="2">cv. Heinz 1706</strain>
    </source>
</reference>
<evidence type="ECO:0008006" key="4">
    <source>
        <dbReference type="Google" id="ProtNLM"/>
    </source>
</evidence>
<proteinExistence type="predicted"/>
<evidence type="ECO:0000313" key="3">
    <source>
        <dbReference type="Proteomes" id="UP000004994"/>
    </source>
</evidence>
<evidence type="ECO:0000313" key="2">
    <source>
        <dbReference type="EnsemblPlants" id="Solyc09g082850.1.1.1"/>
    </source>
</evidence>
<feature type="signal peptide" evidence="1">
    <location>
        <begin position="1"/>
        <end position="25"/>
    </location>
</feature>
<protein>
    <recommendedName>
        <fullName evidence="4">Transmembrane protein</fullName>
    </recommendedName>
</protein>
<evidence type="ECO:0000256" key="1">
    <source>
        <dbReference type="SAM" id="SignalP"/>
    </source>
</evidence>
<dbReference type="AlphaFoldDB" id="A0A3Q7I7V3"/>
<sequence>MTMSSSSHHHFVLCLFLLSFLCVNSQPPHDVFIVIIKTKLQVWLQDIVL</sequence>
<dbReference type="PaxDb" id="4081-Solyc09g082850.1.1"/>
<dbReference type="InParanoid" id="A0A3Q7I7V3"/>
<dbReference type="Gramene" id="Solyc09g082850.1.1">
    <property type="protein sequence ID" value="Solyc09g082850.1.1.1"/>
    <property type="gene ID" value="Solyc09g082850.1"/>
</dbReference>
<organism evidence="2">
    <name type="scientific">Solanum lycopersicum</name>
    <name type="common">Tomato</name>
    <name type="synonym">Lycopersicon esculentum</name>
    <dbReference type="NCBI Taxonomy" id="4081"/>
    <lineage>
        <taxon>Eukaryota</taxon>
        <taxon>Viridiplantae</taxon>
        <taxon>Streptophyta</taxon>
        <taxon>Embryophyta</taxon>
        <taxon>Tracheophyta</taxon>
        <taxon>Spermatophyta</taxon>
        <taxon>Magnoliopsida</taxon>
        <taxon>eudicotyledons</taxon>
        <taxon>Gunneridae</taxon>
        <taxon>Pentapetalae</taxon>
        <taxon>asterids</taxon>
        <taxon>lamiids</taxon>
        <taxon>Solanales</taxon>
        <taxon>Solanaceae</taxon>
        <taxon>Solanoideae</taxon>
        <taxon>Solaneae</taxon>
        <taxon>Solanum</taxon>
        <taxon>Solanum subgen. Lycopersicon</taxon>
    </lineage>
</organism>
<name>A0A3Q7I7V3_SOLLC</name>